<reference evidence="2" key="1">
    <citation type="submission" date="2014-04" db="EMBL/GenBank/DDBJ databases">
        <authorList>
            <person name="Xu Y.W."/>
            <person name="Yang Q."/>
        </authorList>
    </citation>
    <scope>NUCLEOTIDE SEQUENCE</scope>
    <source>
        <strain evidence="2">TFGsc1</strain>
    </source>
</reference>
<name>A0A0P0YP82_STACP</name>
<accession>A0A0P0YP82</accession>
<evidence type="ECO:0000259" key="1">
    <source>
        <dbReference type="Pfam" id="PF01965"/>
    </source>
</evidence>
<dbReference type="AlphaFoldDB" id="A0A0P0YP82"/>
<dbReference type="InterPro" id="IPR002818">
    <property type="entry name" value="DJ-1/PfpI"/>
</dbReference>
<dbReference type="PANTHER" id="PTHR48094:SF19">
    <property type="entry name" value="DJ-1_PFPI DOMAIN-CONTAINING PROTEIN"/>
    <property type="match status" value="1"/>
</dbReference>
<protein>
    <recommendedName>
        <fullName evidence="1">DJ-1/PfpI domain-containing protein</fullName>
    </recommendedName>
</protein>
<dbReference type="Gene3D" id="3.40.50.880">
    <property type="match status" value="1"/>
</dbReference>
<feature type="domain" description="DJ-1/PfpI" evidence="1">
    <location>
        <begin position="14"/>
        <end position="175"/>
    </location>
</feature>
<organism evidence="2">
    <name type="scientific">Staphylococcus capitis subsp. urealyticus</name>
    <dbReference type="NCBI Taxonomy" id="74703"/>
    <lineage>
        <taxon>Bacteria</taxon>
        <taxon>Bacillati</taxon>
        <taxon>Bacillota</taxon>
        <taxon>Bacilli</taxon>
        <taxon>Bacillales</taxon>
        <taxon>Staphylococcaceae</taxon>
        <taxon>Staphylococcus</taxon>
    </lineage>
</organism>
<dbReference type="InterPro" id="IPR029062">
    <property type="entry name" value="Class_I_gatase-like"/>
</dbReference>
<dbReference type="SUPFAM" id="SSF52317">
    <property type="entry name" value="Class I glutamine amidotransferase-like"/>
    <property type="match status" value="1"/>
</dbReference>
<proteinExistence type="predicted"/>
<evidence type="ECO:0000313" key="2">
    <source>
        <dbReference type="EMBL" id="BAT22926.1"/>
    </source>
</evidence>
<dbReference type="InterPro" id="IPR050325">
    <property type="entry name" value="Prot/Nucl_acid_deglycase"/>
</dbReference>
<dbReference type="PANTHER" id="PTHR48094">
    <property type="entry name" value="PROTEIN/NUCLEIC ACID DEGLYCASE DJ-1-RELATED"/>
    <property type="match status" value="1"/>
</dbReference>
<dbReference type="Pfam" id="PF01965">
    <property type="entry name" value="DJ-1_PfpI"/>
    <property type="match status" value="1"/>
</dbReference>
<dbReference type="EMBL" id="AB930127">
    <property type="protein sequence ID" value="BAT22926.1"/>
    <property type="molecule type" value="Genomic_DNA"/>
</dbReference>
<sequence length="208" mass="23753">MNLTNNVQGSYYMKKALFLLLDEFADWEIAHLSSIINSSDRWITKIVSVTNKVKSIGGMTLLVDSKISNETHDFDVLILIGGNKWNIEDKTLLNFIEKTFELEKPVGAICGAVDYLAKNGFLNKYRHTGNSIYLWNKLKKYENANGFVETQAITDSNLVTANGTGELEFTEEVLRLINFDTPTNINKKMFMIKNGFYEYCKKYGNPYN</sequence>
<reference evidence="2" key="2">
    <citation type="journal article" date="2015" name="PLoS ONE">
        <title>Skin Commensal Staphylococci May Act as Reservoir for Fusidic Acid Resistance Genes.</title>
        <authorList>
            <person name="Hung W.-C."/>
            <person name="Chen H.-J."/>
            <person name="Lin Y.-T."/>
            <person name="Tsai J.-C."/>
            <person name="Chen C.-W."/>
            <person name="Lu H.-H."/>
            <person name="Tseng S.-P."/>
            <person name="Jheng Y.-Y."/>
            <person name="Leong K.H."/>
            <person name="Teng L.-J."/>
        </authorList>
    </citation>
    <scope>NUCLEOTIDE SEQUENCE</scope>
    <source>
        <strain evidence="2">TFGsc1</strain>
    </source>
</reference>
<dbReference type="GO" id="GO:0005737">
    <property type="term" value="C:cytoplasm"/>
    <property type="evidence" value="ECO:0007669"/>
    <property type="project" value="TreeGrafter"/>
</dbReference>